<dbReference type="GO" id="GO:0045600">
    <property type="term" value="P:positive regulation of fat cell differentiation"/>
    <property type="evidence" value="ECO:0007669"/>
    <property type="project" value="Ensembl"/>
</dbReference>
<dbReference type="GO" id="GO:0005654">
    <property type="term" value="C:nucleoplasm"/>
    <property type="evidence" value="ECO:0007669"/>
    <property type="project" value="Ensembl"/>
</dbReference>
<organism evidence="2 3">
    <name type="scientific">Vombatus ursinus</name>
    <name type="common">Common wombat</name>
    <dbReference type="NCBI Taxonomy" id="29139"/>
    <lineage>
        <taxon>Eukaryota</taxon>
        <taxon>Metazoa</taxon>
        <taxon>Chordata</taxon>
        <taxon>Craniata</taxon>
        <taxon>Vertebrata</taxon>
        <taxon>Euteleostomi</taxon>
        <taxon>Mammalia</taxon>
        <taxon>Metatheria</taxon>
        <taxon>Diprotodontia</taxon>
        <taxon>Vombatidae</taxon>
        <taxon>Vombatus</taxon>
    </lineage>
</organism>
<reference evidence="3" key="1">
    <citation type="submission" date="2018-12" db="EMBL/GenBank/DDBJ databases">
        <authorList>
            <person name="Yazar S."/>
        </authorList>
    </citation>
    <scope>NUCLEOTIDE SEQUENCE [LARGE SCALE GENOMIC DNA]</scope>
</reference>
<accession>A0A4X2LKE3</accession>
<dbReference type="InterPro" id="IPR034450">
    <property type="entry name" value="ADIRF"/>
</dbReference>
<gene>
    <name evidence="2" type="primary">ADIRF</name>
</gene>
<dbReference type="GO" id="GO:0045944">
    <property type="term" value="P:positive regulation of transcription by RNA polymerase II"/>
    <property type="evidence" value="ECO:0007669"/>
    <property type="project" value="Ensembl"/>
</dbReference>
<dbReference type="Ensembl" id="ENSVURT00010024333.1">
    <property type="protein sequence ID" value="ENSVURP00010021367.1"/>
    <property type="gene ID" value="ENSVURG00010016356.1"/>
</dbReference>
<proteinExistence type="predicted"/>
<dbReference type="GeneTree" id="ENSGT00390000017446"/>
<dbReference type="RefSeq" id="XP_027716360.1">
    <property type="nucleotide sequence ID" value="XM_027860559.1"/>
</dbReference>
<feature type="region of interest" description="Disordered" evidence="1">
    <location>
        <begin position="21"/>
        <end position="62"/>
    </location>
</feature>
<dbReference type="Proteomes" id="UP000314987">
    <property type="component" value="Unassembled WGS sequence"/>
</dbReference>
<dbReference type="STRING" id="29139.ENSVURP00010021367"/>
<reference evidence="2" key="3">
    <citation type="submission" date="2025-09" db="UniProtKB">
        <authorList>
            <consortium name="Ensembl"/>
        </authorList>
    </citation>
    <scope>IDENTIFICATION</scope>
</reference>
<dbReference type="GO" id="GO:0005829">
    <property type="term" value="C:cytosol"/>
    <property type="evidence" value="ECO:0007669"/>
    <property type="project" value="Ensembl"/>
</dbReference>
<feature type="compositionally biased region" description="Polar residues" evidence="1">
    <location>
        <begin position="52"/>
        <end position="62"/>
    </location>
</feature>
<dbReference type="CTD" id="10974"/>
<name>A0A4X2LKE3_VOMUR</name>
<reference evidence="2" key="2">
    <citation type="submission" date="2025-08" db="UniProtKB">
        <authorList>
            <consortium name="Ensembl"/>
        </authorList>
    </citation>
    <scope>IDENTIFICATION</scope>
</reference>
<feature type="compositionally biased region" description="Low complexity" evidence="1">
    <location>
        <begin position="21"/>
        <end position="44"/>
    </location>
</feature>
<evidence type="ECO:0000256" key="1">
    <source>
        <dbReference type="SAM" id="MobiDB-lite"/>
    </source>
</evidence>
<protein>
    <submittedName>
        <fullName evidence="2">Adiposis regulatory factor</fullName>
    </submittedName>
</protein>
<dbReference type="OMA" id="XDQATET"/>
<evidence type="ECO:0000313" key="2">
    <source>
        <dbReference type="Ensembl" id="ENSVURP00010021367.1"/>
    </source>
</evidence>
<dbReference type="PANTHER" id="PTHR39227:SF1">
    <property type="entry name" value="ADIPOGENESIS REGULATORY FACTOR"/>
    <property type="match status" value="1"/>
</dbReference>
<sequence length="80" mass="8186">MASKSFQDLKKQAEGAAQEAANAAANAAADTAQQAVDQAAEAGQKAAEHLVKSTQEGIDKTTGQAAEAISSFGKKYGFQK</sequence>
<dbReference type="PANTHER" id="PTHR39227">
    <property type="entry name" value="ADIPOGENESIS REGULATORY FACTOR"/>
    <property type="match status" value="1"/>
</dbReference>
<evidence type="ECO:0000313" key="3">
    <source>
        <dbReference type="Proteomes" id="UP000314987"/>
    </source>
</evidence>
<keyword evidence="3" id="KW-1185">Reference proteome</keyword>
<dbReference type="OrthoDB" id="9417026at2759"/>
<dbReference type="GeneID" id="114041886"/>
<dbReference type="AlphaFoldDB" id="A0A4X2LKE3"/>